<accession>A0A0A8XRM4</accession>
<dbReference type="AlphaFoldDB" id="A0A0A8XRM4"/>
<proteinExistence type="predicted"/>
<evidence type="ECO:0000313" key="1">
    <source>
        <dbReference type="EMBL" id="JAD16574.1"/>
    </source>
</evidence>
<sequence length="34" mass="4097">MLFIYLFPCDFIRIHAIFLQIFVTFQQVICLCIS</sequence>
<reference evidence="1" key="1">
    <citation type="submission" date="2014-09" db="EMBL/GenBank/DDBJ databases">
        <authorList>
            <person name="Magalhaes I.L.F."/>
            <person name="Oliveira U."/>
            <person name="Santos F.R."/>
            <person name="Vidigal T.H.D.A."/>
            <person name="Brescovit A.D."/>
            <person name="Santos A.J."/>
        </authorList>
    </citation>
    <scope>NUCLEOTIDE SEQUENCE</scope>
    <source>
        <tissue evidence="1">Shoot tissue taken approximately 20 cm above the soil surface</tissue>
    </source>
</reference>
<dbReference type="EMBL" id="GBRH01281321">
    <property type="protein sequence ID" value="JAD16574.1"/>
    <property type="molecule type" value="Transcribed_RNA"/>
</dbReference>
<organism evidence="1">
    <name type="scientific">Arundo donax</name>
    <name type="common">Giant reed</name>
    <name type="synonym">Donax arundinaceus</name>
    <dbReference type="NCBI Taxonomy" id="35708"/>
    <lineage>
        <taxon>Eukaryota</taxon>
        <taxon>Viridiplantae</taxon>
        <taxon>Streptophyta</taxon>
        <taxon>Embryophyta</taxon>
        <taxon>Tracheophyta</taxon>
        <taxon>Spermatophyta</taxon>
        <taxon>Magnoliopsida</taxon>
        <taxon>Liliopsida</taxon>
        <taxon>Poales</taxon>
        <taxon>Poaceae</taxon>
        <taxon>PACMAD clade</taxon>
        <taxon>Arundinoideae</taxon>
        <taxon>Arundineae</taxon>
        <taxon>Arundo</taxon>
    </lineage>
</organism>
<protein>
    <submittedName>
        <fullName evidence="1">Uncharacterized protein</fullName>
    </submittedName>
</protein>
<reference evidence="1" key="2">
    <citation type="journal article" date="2015" name="Data Brief">
        <title>Shoot transcriptome of the giant reed, Arundo donax.</title>
        <authorList>
            <person name="Barrero R.A."/>
            <person name="Guerrero F.D."/>
            <person name="Moolhuijzen P."/>
            <person name="Goolsby J.A."/>
            <person name="Tidwell J."/>
            <person name="Bellgard S.E."/>
            <person name="Bellgard M.I."/>
        </authorList>
    </citation>
    <scope>NUCLEOTIDE SEQUENCE</scope>
    <source>
        <tissue evidence="1">Shoot tissue taken approximately 20 cm above the soil surface</tissue>
    </source>
</reference>
<name>A0A0A8XRM4_ARUDO</name>